<keyword evidence="4" id="KW-1185">Reference proteome</keyword>
<evidence type="ECO:0000313" key="4">
    <source>
        <dbReference type="Proteomes" id="UP000006643"/>
    </source>
</evidence>
<dbReference type="RefSeq" id="XP_002902702.1">
    <property type="nucleotide sequence ID" value="XM_002902656.1"/>
</dbReference>
<proteinExistence type="predicted"/>
<name>D0NEI3_PHYIT</name>
<dbReference type="Proteomes" id="UP000006643">
    <property type="component" value="Unassembled WGS sequence"/>
</dbReference>
<dbReference type="GeneID" id="9461348"/>
<sequence>MNLGIYAVAAITAMIATTTSAQQLCSAPSCAYRYSESNTETSECCRKRSMDFNECCRQSCSLAPHAEVNAMDFGHVPASELVMLLTNGVRTLYHLALISFLRNKDDLALCPQSLNCANSNFIVPAICFIALI</sequence>
<dbReference type="InParanoid" id="D0NEI3"/>
<accession>D0NEI3</accession>
<dbReference type="InterPro" id="IPR018570">
    <property type="entry name" value="Phytotoxin_PcF"/>
</dbReference>
<dbReference type="AlphaFoldDB" id="D0NEI3"/>
<protein>
    <submittedName>
        <fullName evidence="3">PcF and SCR74-like cys-rich secreted peptide, putative</fullName>
    </submittedName>
</protein>
<evidence type="ECO:0000313" key="3">
    <source>
        <dbReference type="EMBL" id="EEY56628.1"/>
    </source>
</evidence>
<feature type="chain" id="PRO_5003012561" evidence="1">
    <location>
        <begin position="22"/>
        <end position="132"/>
    </location>
</feature>
<evidence type="ECO:0000256" key="1">
    <source>
        <dbReference type="SAM" id="SignalP"/>
    </source>
</evidence>
<evidence type="ECO:0000259" key="2">
    <source>
        <dbReference type="Pfam" id="PF09461"/>
    </source>
</evidence>
<dbReference type="Pfam" id="PF09461">
    <property type="entry name" value="PcF"/>
    <property type="match status" value="1"/>
</dbReference>
<dbReference type="HOGENOM" id="CLU_1921211_0_0_1"/>
<reference evidence="4" key="1">
    <citation type="journal article" date="2009" name="Nature">
        <title>Genome sequence and analysis of the Irish potato famine pathogen Phytophthora infestans.</title>
        <authorList>
            <consortium name="The Broad Institute Genome Sequencing Platform"/>
            <person name="Haas B.J."/>
            <person name="Kamoun S."/>
            <person name="Zody M.C."/>
            <person name="Jiang R.H."/>
            <person name="Handsaker R.E."/>
            <person name="Cano L.M."/>
            <person name="Grabherr M."/>
            <person name="Kodira C.D."/>
            <person name="Raffaele S."/>
            <person name="Torto-Alalibo T."/>
            <person name="Bozkurt T.O."/>
            <person name="Ah-Fong A.M."/>
            <person name="Alvarado L."/>
            <person name="Anderson V.L."/>
            <person name="Armstrong M.R."/>
            <person name="Avrova A."/>
            <person name="Baxter L."/>
            <person name="Beynon J."/>
            <person name="Boevink P.C."/>
            <person name="Bollmann S.R."/>
            <person name="Bos J.I."/>
            <person name="Bulone V."/>
            <person name="Cai G."/>
            <person name="Cakir C."/>
            <person name="Carrington J.C."/>
            <person name="Chawner M."/>
            <person name="Conti L."/>
            <person name="Costanzo S."/>
            <person name="Ewan R."/>
            <person name="Fahlgren N."/>
            <person name="Fischbach M.A."/>
            <person name="Fugelstad J."/>
            <person name="Gilroy E.M."/>
            <person name="Gnerre S."/>
            <person name="Green P.J."/>
            <person name="Grenville-Briggs L.J."/>
            <person name="Griffith J."/>
            <person name="Grunwald N.J."/>
            <person name="Horn K."/>
            <person name="Horner N.R."/>
            <person name="Hu C.H."/>
            <person name="Huitema E."/>
            <person name="Jeong D.H."/>
            <person name="Jones A.M."/>
            <person name="Jones J.D."/>
            <person name="Jones R.W."/>
            <person name="Karlsson E.K."/>
            <person name="Kunjeti S.G."/>
            <person name="Lamour K."/>
            <person name="Liu Z."/>
            <person name="Ma L."/>
            <person name="Maclean D."/>
            <person name="Chibucos M.C."/>
            <person name="McDonald H."/>
            <person name="McWalters J."/>
            <person name="Meijer H.J."/>
            <person name="Morgan W."/>
            <person name="Morris P.F."/>
            <person name="Munro C.A."/>
            <person name="O'Neill K."/>
            <person name="Ospina-Giraldo M."/>
            <person name="Pinzon A."/>
            <person name="Pritchard L."/>
            <person name="Ramsahoye B."/>
            <person name="Ren Q."/>
            <person name="Restrepo S."/>
            <person name="Roy S."/>
            <person name="Sadanandom A."/>
            <person name="Savidor A."/>
            <person name="Schornack S."/>
            <person name="Schwartz D.C."/>
            <person name="Schumann U.D."/>
            <person name="Schwessinger B."/>
            <person name="Seyer L."/>
            <person name="Sharpe T."/>
            <person name="Silvar C."/>
            <person name="Song J."/>
            <person name="Studholme D.J."/>
            <person name="Sykes S."/>
            <person name="Thines M."/>
            <person name="van de Vondervoort P.J."/>
            <person name="Phuntumart V."/>
            <person name="Wawra S."/>
            <person name="Weide R."/>
            <person name="Win J."/>
            <person name="Young C."/>
            <person name="Zhou S."/>
            <person name="Fry W."/>
            <person name="Meyers B.C."/>
            <person name="van West P."/>
            <person name="Ristaino J."/>
            <person name="Govers F."/>
            <person name="Birch P.R."/>
            <person name="Whisson S.C."/>
            <person name="Judelson H.S."/>
            <person name="Nusbaum C."/>
        </authorList>
    </citation>
    <scope>NUCLEOTIDE SEQUENCE [LARGE SCALE GENOMIC DNA]</scope>
    <source>
        <strain evidence="4">T30-4</strain>
    </source>
</reference>
<dbReference type="KEGG" id="pif:PITG_22908"/>
<organism evidence="3 4">
    <name type="scientific">Phytophthora infestans (strain T30-4)</name>
    <name type="common">Potato late blight agent</name>
    <dbReference type="NCBI Taxonomy" id="403677"/>
    <lineage>
        <taxon>Eukaryota</taxon>
        <taxon>Sar</taxon>
        <taxon>Stramenopiles</taxon>
        <taxon>Oomycota</taxon>
        <taxon>Peronosporomycetes</taxon>
        <taxon>Peronosporales</taxon>
        <taxon>Peronosporaceae</taxon>
        <taxon>Phytophthora</taxon>
    </lineage>
</organism>
<feature type="signal peptide" evidence="1">
    <location>
        <begin position="1"/>
        <end position="21"/>
    </location>
</feature>
<dbReference type="VEuPathDB" id="FungiDB:PITG_22908"/>
<keyword evidence="1" id="KW-0732">Signal</keyword>
<dbReference type="EMBL" id="DS028134">
    <property type="protein sequence ID" value="EEY56628.1"/>
    <property type="molecule type" value="Genomic_DNA"/>
</dbReference>
<gene>
    <name evidence="3" type="ORF">PITG_22908</name>
</gene>
<feature type="domain" description="Phytotoxin PcF" evidence="2">
    <location>
        <begin position="22"/>
        <end position="61"/>
    </location>
</feature>